<dbReference type="PANTHER" id="PTHR24229">
    <property type="entry name" value="NEUROPEPTIDES RECEPTOR"/>
    <property type="match status" value="1"/>
</dbReference>
<keyword evidence="5 10" id="KW-0297">G-protein coupled receptor</keyword>
<comment type="subcellular location">
    <subcellularLocation>
        <location evidence="1">Cell membrane</location>
        <topology evidence="1">Multi-pass membrane protein</topology>
    </subcellularLocation>
</comment>
<dbReference type="PROSITE" id="PS50262">
    <property type="entry name" value="G_PROTEIN_RECEP_F1_2"/>
    <property type="match status" value="1"/>
</dbReference>
<dbReference type="PRINTS" id="PR00663">
    <property type="entry name" value="GALANINR"/>
</dbReference>
<feature type="transmembrane region" description="Helical" evidence="11">
    <location>
        <begin position="191"/>
        <end position="212"/>
    </location>
</feature>
<feature type="transmembrane region" description="Helical" evidence="11">
    <location>
        <begin position="334"/>
        <end position="358"/>
    </location>
</feature>
<dbReference type="PROSITE" id="PS00237">
    <property type="entry name" value="G_PROTEIN_RECEP_F1_1"/>
    <property type="match status" value="1"/>
</dbReference>
<accession>A0A3S5B552</accession>
<feature type="transmembrane region" description="Helical" evidence="11">
    <location>
        <begin position="153"/>
        <end position="179"/>
    </location>
</feature>
<evidence type="ECO:0000256" key="2">
    <source>
        <dbReference type="ARBA" id="ARBA00022475"/>
    </source>
</evidence>
<reference evidence="13" key="1">
    <citation type="submission" date="2018-11" db="EMBL/GenBank/DDBJ databases">
        <authorList>
            <consortium name="Pathogen Informatics"/>
        </authorList>
    </citation>
    <scope>NUCLEOTIDE SEQUENCE</scope>
</reference>
<evidence type="ECO:0000256" key="8">
    <source>
        <dbReference type="ARBA" id="ARBA00023170"/>
    </source>
</evidence>
<dbReference type="InterPro" id="IPR017452">
    <property type="entry name" value="GPCR_Rhodpsn_7TM"/>
</dbReference>
<comment type="similarity">
    <text evidence="10">Belongs to the G-protein coupled receptor 1 family.</text>
</comment>
<feature type="transmembrane region" description="Helical" evidence="11">
    <location>
        <begin position="233"/>
        <end position="252"/>
    </location>
</feature>
<evidence type="ECO:0000259" key="12">
    <source>
        <dbReference type="PROSITE" id="PS50262"/>
    </source>
</evidence>
<dbReference type="OrthoDB" id="2132067at2759"/>
<dbReference type="Gene3D" id="1.20.1070.10">
    <property type="entry name" value="Rhodopsin 7-helix transmembrane proteins"/>
    <property type="match status" value="1"/>
</dbReference>
<organism evidence="13 14">
    <name type="scientific">Protopolystoma xenopodis</name>
    <dbReference type="NCBI Taxonomy" id="117903"/>
    <lineage>
        <taxon>Eukaryota</taxon>
        <taxon>Metazoa</taxon>
        <taxon>Spiralia</taxon>
        <taxon>Lophotrochozoa</taxon>
        <taxon>Platyhelminthes</taxon>
        <taxon>Monogenea</taxon>
        <taxon>Polyopisthocotylea</taxon>
        <taxon>Polystomatidea</taxon>
        <taxon>Polystomatidae</taxon>
        <taxon>Protopolystoma</taxon>
    </lineage>
</organism>
<keyword evidence="8 10" id="KW-0675">Receptor</keyword>
<evidence type="ECO:0000256" key="6">
    <source>
        <dbReference type="ARBA" id="ARBA00023136"/>
    </source>
</evidence>
<keyword evidence="2" id="KW-1003">Cell membrane</keyword>
<proteinExistence type="inferred from homology"/>
<dbReference type="PANTHER" id="PTHR24229:SF103">
    <property type="entry name" value="ALLATOSTATIN A RECEPTOR 1, ISOFORM B"/>
    <property type="match status" value="1"/>
</dbReference>
<evidence type="ECO:0000256" key="9">
    <source>
        <dbReference type="ARBA" id="ARBA00023224"/>
    </source>
</evidence>
<feature type="domain" description="G-protein coupled receptors family 1 profile" evidence="12">
    <location>
        <begin position="133"/>
        <end position="394"/>
    </location>
</feature>
<sequence>MWRLVKRFIASIFLAACGPCLVLASIGYLTISNEFTAADSTFAYETKTSAFLLHQENATIPSIMNQKAEHSSLLPSGLLANVTFPLKHSPASLRKGSQTNEMIASRPLCSEHGLLGIIVPILFSLIVVIGFVGNILVMIVIMINKQMRNTTTLLIFFLAVADFAFILFCVPLTGSIYVNGSFLLGTWVCKVYTYLTFLTAFLSVYTLVLMSLDRYLAVVHPIESLSIRTTRNTLIAVSSTWLILILACLPILQESNISLISDEKTNSLPCHQRLCIITYLDQPSLFNDLFFIFGYLVPFGVISVLYGLLVNRLLCGRTARMAQSSEAQRSKKRVTRMVVVVVCVFGVCWLPIQVIFMLQFHTEIMRRYTDIATPFQVISNFLAYANSSMNPVLYAFLSDNFRRAFAGLLCLRWWELASQLTDREQTIITRGSSAPRHGKAKSYFKEPEYSSMEANRPNVEMELRKWEFQSAGNNRSKGQSSKQERIKKNFKLQNKCIRLTCGRKPRLNRLAAASSTKASNAMNTERKASIILDDMMFESLQDSCCSTVNNPDQIKSPTLLLETQIDEQ</sequence>
<dbReference type="EMBL" id="CAAALY010246578">
    <property type="protein sequence ID" value="VEL33864.1"/>
    <property type="molecule type" value="Genomic_DNA"/>
</dbReference>
<evidence type="ECO:0000256" key="1">
    <source>
        <dbReference type="ARBA" id="ARBA00004651"/>
    </source>
</evidence>
<dbReference type="GO" id="GO:0043005">
    <property type="term" value="C:neuron projection"/>
    <property type="evidence" value="ECO:0007669"/>
    <property type="project" value="TreeGrafter"/>
</dbReference>
<keyword evidence="6 11" id="KW-0472">Membrane</keyword>
<dbReference type="GO" id="GO:0007218">
    <property type="term" value="P:neuropeptide signaling pathway"/>
    <property type="evidence" value="ECO:0007669"/>
    <property type="project" value="TreeGrafter"/>
</dbReference>
<evidence type="ECO:0000256" key="11">
    <source>
        <dbReference type="SAM" id="Phobius"/>
    </source>
</evidence>
<keyword evidence="14" id="KW-1185">Reference proteome</keyword>
<dbReference type="SUPFAM" id="SSF81321">
    <property type="entry name" value="Family A G protein-coupled receptor-like"/>
    <property type="match status" value="1"/>
</dbReference>
<protein>
    <recommendedName>
        <fullName evidence="12">G-protein coupled receptors family 1 profile domain-containing protein</fullName>
    </recommendedName>
</protein>
<comment type="caution">
    <text evidence="13">The sequence shown here is derived from an EMBL/GenBank/DDBJ whole genome shotgun (WGS) entry which is preliminary data.</text>
</comment>
<evidence type="ECO:0000313" key="14">
    <source>
        <dbReference type="Proteomes" id="UP000784294"/>
    </source>
</evidence>
<dbReference type="AlphaFoldDB" id="A0A3S5B552"/>
<dbReference type="InterPro" id="IPR000405">
    <property type="entry name" value="Galanin_rcpt"/>
</dbReference>
<evidence type="ECO:0000313" key="13">
    <source>
        <dbReference type="EMBL" id="VEL33864.1"/>
    </source>
</evidence>
<dbReference type="InterPro" id="IPR000276">
    <property type="entry name" value="GPCR_Rhodpsn"/>
</dbReference>
<evidence type="ECO:0000256" key="7">
    <source>
        <dbReference type="ARBA" id="ARBA00023157"/>
    </source>
</evidence>
<feature type="transmembrane region" description="Helical" evidence="11">
    <location>
        <begin position="114"/>
        <end position="141"/>
    </location>
</feature>
<keyword evidence="9 10" id="KW-0807">Transducer</keyword>
<dbReference type="GO" id="GO:0042923">
    <property type="term" value="F:neuropeptide binding"/>
    <property type="evidence" value="ECO:0007669"/>
    <property type="project" value="TreeGrafter"/>
</dbReference>
<evidence type="ECO:0000256" key="3">
    <source>
        <dbReference type="ARBA" id="ARBA00022692"/>
    </source>
</evidence>
<name>A0A3S5B552_9PLAT</name>
<dbReference type="Pfam" id="PF00001">
    <property type="entry name" value="7tm_1"/>
    <property type="match status" value="1"/>
</dbReference>
<evidence type="ECO:0000256" key="10">
    <source>
        <dbReference type="RuleBase" id="RU000688"/>
    </source>
</evidence>
<dbReference type="PRINTS" id="PR00237">
    <property type="entry name" value="GPCRRHODOPSN"/>
</dbReference>
<keyword evidence="3 10" id="KW-0812">Transmembrane</keyword>
<feature type="transmembrane region" description="Helical" evidence="11">
    <location>
        <begin position="289"/>
        <end position="314"/>
    </location>
</feature>
<dbReference type="SMART" id="SM01381">
    <property type="entry name" value="7TM_GPCR_Srsx"/>
    <property type="match status" value="1"/>
</dbReference>
<evidence type="ECO:0000256" key="5">
    <source>
        <dbReference type="ARBA" id="ARBA00023040"/>
    </source>
</evidence>
<dbReference type="GO" id="GO:0005886">
    <property type="term" value="C:plasma membrane"/>
    <property type="evidence" value="ECO:0007669"/>
    <property type="project" value="UniProtKB-SubCell"/>
</dbReference>
<dbReference type="Proteomes" id="UP000784294">
    <property type="component" value="Unassembled WGS sequence"/>
</dbReference>
<dbReference type="GO" id="GO:0004930">
    <property type="term" value="F:G protein-coupled receptor activity"/>
    <property type="evidence" value="ECO:0007669"/>
    <property type="project" value="UniProtKB-KW"/>
</dbReference>
<keyword evidence="4 11" id="KW-1133">Transmembrane helix</keyword>
<evidence type="ECO:0000256" key="4">
    <source>
        <dbReference type="ARBA" id="ARBA00022989"/>
    </source>
</evidence>
<keyword evidence="7" id="KW-1015">Disulfide bond</keyword>
<gene>
    <name evidence="13" type="ORF">PXEA_LOCUS27304</name>
</gene>